<sequence length="34" mass="3645">MNKCTDTVRPSVMQLYVVIVRAVSSSVFSVSLGA</sequence>
<evidence type="ECO:0000313" key="2">
    <source>
        <dbReference type="Proteomes" id="UP001174909"/>
    </source>
</evidence>
<comment type="caution">
    <text evidence="1">The sequence shown here is derived from an EMBL/GenBank/DDBJ whole genome shotgun (WGS) entry which is preliminary data.</text>
</comment>
<gene>
    <name evidence="1" type="ORF">GBAR_LOCUS12955</name>
</gene>
<reference evidence="1" key="1">
    <citation type="submission" date="2023-03" db="EMBL/GenBank/DDBJ databases">
        <authorList>
            <person name="Steffen K."/>
            <person name="Cardenas P."/>
        </authorList>
    </citation>
    <scope>NUCLEOTIDE SEQUENCE</scope>
</reference>
<dbReference type="AlphaFoldDB" id="A0AA35WPY9"/>
<accession>A0AA35WPY9</accession>
<dbReference type="EMBL" id="CASHTH010001928">
    <property type="protein sequence ID" value="CAI8022002.1"/>
    <property type="molecule type" value="Genomic_DNA"/>
</dbReference>
<dbReference type="Proteomes" id="UP001174909">
    <property type="component" value="Unassembled WGS sequence"/>
</dbReference>
<protein>
    <submittedName>
        <fullName evidence="1">Uncharacterized protein</fullName>
    </submittedName>
</protein>
<organism evidence="1 2">
    <name type="scientific">Geodia barretti</name>
    <name type="common">Barrett's horny sponge</name>
    <dbReference type="NCBI Taxonomy" id="519541"/>
    <lineage>
        <taxon>Eukaryota</taxon>
        <taxon>Metazoa</taxon>
        <taxon>Porifera</taxon>
        <taxon>Demospongiae</taxon>
        <taxon>Heteroscleromorpha</taxon>
        <taxon>Tetractinellida</taxon>
        <taxon>Astrophorina</taxon>
        <taxon>Geodiidae</taxon>
        <taxon>Geodia</taxon>
    </lineage>
</organism>
<keyword evidence="2" id="KW-1185">Reference proteome</keyword>
<evidence type="ECO:0000313" key="1">
    <source>
        <dbReference type="EMBL" id="CAI8022002.1"/>
    </source>
</evidence>
<proteinExistence type="predicted"/>
<name>A0AA35WPY9_GEOBA</name>